<dbReference type="Gene3D" id="3.30.70.330">
    <property type="match status" value="1"/>
</dbReference>
<dbReference type="SUPFAM" id="SSF54928">
    <property type="entry name" value="RNA-binding domain, RBD"/>
    <property type="match status" value="1"/>
</dbReference>
<dbReference type="GO" id="GO:0003676">
    <property type="term" value="F:nucleic acid binding"/>
    <property type="evidence" value="ECO:0007669"/>
    <property type="project" value="InterPro"/>
</dbReference>
<feature type="compositionally biased region" description="Polar residues" evidence="1">
    <location>
        <begin position="97"/>
        <end position="167"/>
    </location>
</feature>
<dbReference type="InParanoid" id="A0A482X7E8"/>
<feature type="domain" description="C2H2-type" evidence="2">
    <location>
        <begin position="471"/>
        <end position="492"/>
    </location>
</feature>
<keyword evidence="4" id="KW-1185">Reference proteome</keyword>
<feature type="compositionally biased region" description="Polar residues" evidence="1">
    <location>
        <begin position="242"/>
        <end position="252"/>
    </location>
</feature>
<feature type="compositionally biased region" description="Basic and acidic residues" evidence="1">
    <location>
        <begin position="270"/>
        <end position="285"/>
    </location>
</feature>
<feature type="compositionally biased region" description="Basic and acidic residues" evidence="1">
    <location>
        <begin position="1"/>
        <end position="17"/>
    </location>
</feature>
<dbReference type="AlphaFoldDB" id="A0A482X7E8"/>
<dbReference type="CDD" id="cd00590">
    <property type="entry name" value="RRM_SF"/>
    <property type="match status" value="1"/>
</dbReference>
<evidence type="ECO:0000256" key="1">
    <source>
        <dbReference type="SAM" id="MobiDB-lite"/>
    </source>
</evidence>
<feature type="compositionally biased region" description="Acidic residues" evidence="1">
    <location>
        <begin position="546"/>
        <end position="556"/>
    </location>
</feature>
<organism evidence="3 4">
    <name type="scientific">Laodelphax striatellus</name>
    <name type="common">Small brown planthopper</name>
    <name type="synonym">Delphax striatella</name>
    <dbReference type="NCBI Taxonomy" id="195883"/>
    <lineage>
        <taxon>Eukaryota</taxon>
        <taxon>Metazoa</taxon>
        <taxon>Ecdysozoa</taxon>
        <taxon>Arthropoda</taxon>
        <taxon>Hexapoda</taxon>
        <taxon>Insecta</taxon>
        <taxon>Pterygota</taxon>
        <taxon>Neoptera</taxon>
        <taxon>Paraneoptera</taxon>
        <taxon>Hemiptera</taxon>
        <taxon>Auchenorrhyncha</taxon>
        <taxon>Fulgoroidea</taxon>
        <taxon>Delphacidae</taxon>
        <taxon>Criomorphinae</taxon>
        <taxon>Laodelphax</taxon>
    </lineage>
</organism>
<dbReference type="EMBL" id="QKKF02016632">
    <property type="protein sequence ID" value="RZF41643.1"/>
    <property type="molecule type" value="Genomic_DNA"/>
</dbReference>
<dbReference type="InterPro" id="IPR035979">
    <property type="entry name" value="RBD_domain_sf"/>
</dbReference>
<feature type="compositionally biased region" description="Low complexity" evidence="1">
    <location>
        <begin position="68"/>
        <end position="96"/>
    </location>
</feature>
<dbReference type="OrthoDB" id="6641871at2759"/>
<dbReference type="PROSITE" id="PS00028">
    <property type="entry name" value="ZINC_FINGER_C2H2_1"/>
    <property type="match status" value="1"/>
</dbReference>
<feature type="compositionally biased region" description="Low complexity" evidence="1">
    <location>
        <begin position="38"/>
        <end position="47"/>
    </location>
</feature>
<name>A0A482X7E8_LAOST</name>
<dbReference type="Proteomes" id="UP000291343">
    <property type="component" value="Unassembled WGS sequence"/>
</dbReference>
<feature type="compositionally biased region" description="Low complexity" evidence="1">
    <location>
        <begin position="181"/>
        <end position="193"/>
    </location>
</feature>
<feature type="compositionally biased region" description="Polar residues" evidence="1">
    <location>
        <begin position="294"/>
        <end position="307"/>
    </location>
</feature>
<sequence length="653" mass="73814">MGSSDSRPEHPKTRHFTEINPRVMASQTSNLTHPRPISTTRVTTDTSTRTPNYLYRVPRDEEINLPRSAAASGSTIRTSTSITASNASSNSVSYTAGNTVPRTPNSSMPSTASSVTPAEPCGSNTTSSYNSSALGNNASTLSRNENNPVNSNVSTAKPQEATVSGISTSSINSNLEELDLNNSNSTMNATTSSGSIGSSQFPLNKRNGESKENLNSEHKKNAYRRQRNNNASGDSQARHRPQFNNQNNSGNRQPRDRNHRPRNGYPSNSEEIRGNNRNRPNDSRNRQHPRSRTPRNVFSDHSPTENNSGDHRTKQVHDAFMKKLVGTFSLNYDKFRGLFCAACNHYEVFIGRRPKVKHIDTQEHISNMREKPRIKSMSCSNCKIKLFCDVQFLVAHKQCEIHMFIADQKPRSAEGCTEPSKKVENGVEGASEQVENAVEGENTLNFKREIKEKFLQRLDQSSEINDYSFYCHLCEEWFTSHEVWDEHLKNQHPHDDDDRKIMNTTFKHCQQCKLMMCGSKLLKIFHTDAEEHEKFRTFLNIPSIENDADDDEEDDDHDTRDDVSTTSSAAARDQYSQKPAYLVLKNVPSTASKRDIFAYFKDFGRLENWEMNPIGENSAVVQFRFRNVAENLIKSKFPLEIHGSRIVACLKYL</sequence>
<reference evidence="3 4" key="1">
    <citation type="journal article" date="2017" name="Gigascience">
        <title>Genome sequence of the small brown planthopper, Laodelphax striatellus.</title>
        <authorList>
            <person name="Zhu J."/>
            <person name="Jiang F."/>
            <person name="Wang X."/>
            <person name="Yang P."/>
            <person name="Bao Y."/>
            <person name="Zhao W."/>
            <person name="Wang W."/>
            <person name="Lu H."/>
            <person name="Wang Q."/>
            <person name="Cui N."/>
            <person name="Li J."/>
            <person name="Chen X."/>
            <person name="Luo L."/>
            <person name="Yu J."/>
            <person name="Kang L."/>
            <person name="Cui F."/>
        </authorList>
    </citation>
    <scope>NUCLEOTIDE SEQUENCE [LARGE SCALE GENOMIC DNA]</scope>
    <source>
        <strain evidence="3">Lst14</strain>
    </source>
</reference>
<feature type="region of interest" description="Disordered" evidence="1">
    <location>
        <begin position="181"/>
        <end position="313"/>
    </location>
</feature>
<feature type="region of interest" description="Disordered" evidence="1">
    <location>
        <begin position="1"/>
        <end position="47"/>
    </location>
</feature>
<gene>
    <name evidence="3" type="ORF">LSTR_LSTR008078</name>
</gene>
<feature type="compositionally biased region" description="Basic and acidic residues" evidence="1">
    <location>
        <begin position="206"/>
        <end position="220"/>
    </location>
</feature>
<evidence type="ECO:0000259" key="2">
    <source>
        <dbReference type="PROSITE" id="PS00028"/>
    </source>
</evidence>
<dbReference type="InterPro" id="IPR013087">
    <property type="entry name" value="Znf_C2H2_type"/>
</dbReference>
<protein>
    <recommendedName>
        <fullName evidence="2">C2H2-type domain-containing protein</fullName>
    </recommendedName>
</protein>
<comment type="caution">
    <text evidence="3">The sequence shown here is derived from an EMBL/GenBank/DDBJ whole genome shotgun (WGS) entry which is preliminary data.</text>
</comment>
<dbReference type="InterPro" id="IPR012677">
    <property type="entry name" value="Nucleotide-bd_a/b_plait_sf"/>
</dbReference>
<evidence type="ECO:0000313" key="4">
    <source>
        <dbReference type="Proteomes" id="UP000291343"/>
    </source>
</evidence>
<proteinExistence type="predicted"/>
<accession>A0A482X7E8</accession>
<feature type="region of interest" description="Disordered" evidence="1">
    <location>
        <begin position="66"/>
        <end position="167"/>
    </location>
</feature>
<evidence type="ECO:0000313" key="3">
    <source>
        <dbReference type="EMBL" id="RZF41643.1"/>
    </source>
</evidence>
<feature type="region of interest" description="Disordered" evidence="1">
    <location>
        <begin position="545"/>
        <end position="572"/>
    </location>
</feature>